<evidence type="ECO:0000313" key="3">
    <source>
        <dbReference type="Proteomes" id="UP000708347"/>
    </source>
</evidence>
<feature type="chain" id="PRO_5045579240" description="DUF3761 domain-containing protein" evidence="1">
    <location>
        <begin position="29"/>
        <end position="90"/>
    </location>
</feature>
<dbReference type="Proteomes" id="UP000708347">
    <property type="component" value="Unassembled WGS sequence"/>
</dbReference>
<evidence type="ECO:0000256" key="1">
    <source>
        <dbReference type="SAM" id="SignalP"/>
    </source>
</evidence>
<name>A0ABX2JR29_9MYCO</name>
<proteinExistence type="predicted"/>
<dbReference type="EMBL" id="VBSB01000001">
    <property type="protein sequence ID" value="NTY57935.1"/>
    <property type="molecule type" value="Genomic_DNA"/>
</dbReference>
<evidence type="ECO:0000313" key="2">
    <source>
        <dbReference type="EMBL" id="NTY57935.1"/>
    </source>
</evidence>
<organism evidence="2 3">
    <name type="scientific">Mycolicibacterium sphagni</name>
    <dbReference type="NCBI Taxonomy" id="1786"/>
    <lineage>
        <taxon>Bacteria</taxon>
        <taxon>Bacillati</taxon>
        <taxon>Actinomycetota</taxon>
        <taxon>Actinomycetes</taxon>
        <taxon>Mycobacteriales</taxon>
        <taxon>Mycobacteriaceae</taxon>
        <taxon>Mycolicibacterium</taxon>
    </lineage>
</organism>
<evidence type="ECO:0008006" key="4">
    <source>
        <dbReference type="Google" id="ProtNLM"/>
    </source>
</evidence>
<feature type="signal peptide" evidence="1">
    <location>
        <begin position="1"/>
        <end position="28"/>
    </location>
</feature>
<reference evidence="2 3" key="1">
    <citation type="submission" date="2019-05" db="EMBL/GenBank/DDBJ databases">
        <title>Mycolicibacterium sphagni ENV482 genome assembly.</title>
        <authorList>
            <person name="Chen W."/>
            <person name="Faulkner N.W."/>
            <person name="Hyman M.R."/>
        </authorList>
    </citation>
    <scope>NUCLEOTIDE SEQUENCE [LARGE SCALE GENOMIC DNA]</scope>
    <source>
        <strain evidence="2 3">ENV482</strain>
    </source>
</reference>
<sequence>MSRIRQLLLLPAAGIGIAAAVLSAPIAAADTTLIQPNPGPLPNCETYDGSSIAGGQTTMCETPGNVELNSTPQQYPGEEPFYGFPAFGFW</sequence>
<keyword evidence="3" id="KW-1185">Reference proteome</keyword>
<comment type="caution">
    <text evidence="2">The sequence shown here is derived from an EMBL/GenBank/DDBJ whole genome shotgun (WGS) entry which is preliminary data.</text>
</comment>
<keyword evidence="1" id="KW-0732">Signal</keyword>
<dbReference type="RefSeq" id="WP_174395962.1">
    <property type="nucleotide sequence ID" value="NZ_VBSB01000001.1"/>
</dbReference>
<gene>
    <name evidence="2" type="ORF">FEG63_00025</name>
</gene>
<protein>
    <recommendedName>
        <fullName evidence="4">DUF3761 domain-containing protein</fullName>
    </recommendedName>
</protein>
<accession>A0ABX2JR29</accession>